<protein>
    <submittedName>
        <fullName evidence="2">Uncharacterized protein</fullName>
    </submittedName>
</protein>
<dbReference type="GO" id="GO:0005778">
    <property type="term" value="C:peroxisomal membrane"/>
    <property type="evidence" value="ECO:0007669"/>
    <property type="project" value="TreeGrafter"/>
</dbReference>
<sequence>MPFYFGIPYLGSTKSILKLGRRLQEQARRGKKRPLSVAEERGYRECDVGKRVMRHKQDGPPRDTAGIGAAARVRDALTKMMPEPDKRRGARRVDYSKLTPLVGSREPSSSAAAGEDVLHDEALQTIEGQPEGLHGVSPAQWFALHVSTEFMRLLDPQVSSSAAAGGDLDGRLDEEAIDTLLNGEGMEDIVKTSIPKAYSREILYDLIMECVTQYRKCLLDNRDKLEKEKYKKCLKQLVPMVKLTLVYDKEPENLSKIMKLMYKVGEYGPPPSGVIHAISPRLYQSTMEQLAAAGAVDVLHNKVPQVIKAQTEGLHEGCSAQRWAGQVSTKFMRLLDPEVGSGAAAGRDLDRRLDEDAIDNLLNMEGMQDIVKTSIPKVYSKEILYELFKEYVGQYPKWLEDNKDKLDKENYDQYVKQFESMVNLTTVYDDEPGNFSMIMKLMYKIGKYAPPPSGVIHAASPRVYESTMQKVSTGMVELLQKYDKLFSVDTSPSTT</sequence>
<dbReference type="AlphaFoldDB" id="A0A8R7TLI1"/>
<accession>A0A8R7TLI1</accession>
<name>A0A8R7TLI1_TRIUA</name>
<feature type="compositionally biased region" description="Basic and acidic residues" evidence="1">
    <location>
        <begin position="81"/>
        <end position="95"/>
    </location>
</feature>
<dbReference type="Gramene" id="TuG1812G0200004632.01.T01">
    <property type="protein sequence ID" value="TuG1812G0200004632.01.T01"/>
    <property type="gene ID" value="TuG1812G0200004632.01"/>
</dbReference>
<reference evidence="3" key="1">
    <citation type="journal article" date="2013" name="Nature">
        <title>Draft genome of the wheat A-genome progenitor Triticum urartu.</title>
        <authorList>
            <person name="Ling H.Q."/>
            <person name="Zhao S."/>
            <person name="Liu D."/>
            <person name="Wang J."/>
            <person name="Sun H."/>
            <person name="Zhang C."/>
            <person name="Fan H."/>
            <person name="Li D."/>
            <person name="Dong L."/>
            <person name="Tao Y."/>
            <person name="Gao C."/>
            <person name="Wu H."/>
            <person name="Li Y."/>
            <person name="Cui Y."/>
            <person name="Guo X."/>
            <person name="Zheng S."/>
            <person name="Wang B."/>
            <person name="Yu K."/>
            <person name="Liang Q."/>
            <person name="Yang W."/>
            <person name="Lou X."/>
            <person name="Chen J."/>
            <person name="Feng M."/>
            <person name="Jian J."/>
            <person name="Zhang X."/>
            <person name="Luo G."/>
            <person name="Jiang Y."/>
            <person name="Liu J."/>
            <person name="Wang Z."/>
            <person name="Sha Y."/>
            <person name="Zhang B."/>
            <person name="Wu H."/>
            <person name="Tang D."/>
            <person name="Shen Q."/>
            <person name="Xue P."/>
            <person name="Zou S."/>
            <person name="Wang X."/>
            <person name="Liu X."/>
            <person name="Wang F."/>
            <person name="Yang Y."/>
            <person name="An X."/>
            <person name="Dong Z."/>
            <person name="Zhang K."/>
            <person name="Zhang X."/>
            <person name="Luo M.C."/>
            <person name="Dvorak J."/>
            <person name="Tong Y."/>
            <person name="Wang J."/>
            <person name="Yang H."/>
            <person name="Li Z."/>
            <person name="Wang D."/>
            <person name="Zhang A."/>
            <person name="Wang J."/>
        </authorList>
    </citation>
    <scope>NUCLEOTIDE SEQUENCE</scope>
    <source>
        <strain evidence="3">cv. G1812</strain>
    </source>
</reference>
<reference evidence="2" key="3">
    <citation type="submission" date="2022-06" db="UniProtKB">
        <authorList>
            <consortium name="EnsemblPlants"/>
        </authorList>
    </citation>
    <scope>IDENTIFICATION</scope>
</reference>
<evidence type="ECO:0000313" key="2">
    <source>
        <dbReference type="EnsemblPlants" id="TuG1812G0200004632.01.T01"/>
    </source>
</evidence>
<dbReference type="Proteomes" id="UP000015106">
    <property type="component" value="Chromosome 2"/>
</dbReference>
<reference evidence="2" key="2">
    <citation type="submission" date="2018-03" db="EMBL/GenBank/DDBJ databases">
        <title>The Triticum urartu genome reveals the dynamic nature of wheat genome evolution.</title>
        <authorList>
            <person name="Ling H."/>
            <person name="Ma B."/>
            <person name="Shi X."/>
            <person name="Liu H."/>
            <person name="Dong L."/>
            <person name="Sun H."/>
            <person name="Cao Y."/>
            <person name="Gao Q."/>
            <person name="Zheng S."/>
            <person name="Li Y."/>
            <person name="Yu Y."/>
            <person name="Du H."/>
            <person name="Qi M."/>
            <person name="Li Y."/>
            <person name="Yu H."/>
            <person name="Cui Y."/>
            <person name="Wang N."/>
            <person name="Chen C."/>
            <person name="Wu H."/>
            <person name="Zhao Y."/>
            <person name="Zhang J."/>
            <person name="Li Y."/>
            <person name="Zhou W."/>
            <person name="Zhang B."/>
            <person name="Hu W."/>
            <person name="Eijk M."/>
            <person name="Tang J."/>
            <person name="Witsenboer H."/>
            <person name="Zhao S."/>
            <person name="Li Z."/>
            <person name="Zhang A."/>
            <person name="Wang D."/>
            <person name="Liang C."/>
        </authorList>
    </citation>
    <scope>NUCLEOTIDE SEQUENCE [LARGE SCALE GENOMIC DNA]</scope>
    <source>
        <strain evidence="2">cv. G1812</strain>
    </source>
</reference>
<dbReference type="Gene3D" id="1.20.120.900">
    <property type="entry name" value="Pex19, mPTS binding domain"/>
    <property type="match status" value="2"/>
</dbReference>
<keyword evidence="3" id="KW-1185">Reference proteome</keyword>
<dbReference type="GO" id="GO:0045046">
    <property type="term" value="P:protein import into peroxisome membrane"/>
    <property type="evidence" value="ECO:0007669"/>
    <property type="project" value="TreeGrafter"/>
</dbReference>
<dbReference type="EnsemblPlants" id="TuG1812G0200004632.01.T01">
    <property type="protein sequence ID" value="TuG1812G0200004632.01.T01"/>
    <property type="gene ID" value="TuG1812G0200004632.01"/>
</dbReference>
<dbReference type="GO" id="GO:0033328">
    <property type="term" value="F:peroxisome membrane targeting sequence binding"/>
    <property type="evidence" value="ECO:0007669"/>
    <property type="project" value="TreeGrafter"/>
</dbReference>
<feature type="region of interest" description="Disordered" evidence="1">
    <location>
        <begin position="81"/>
        <end position="115"/>
    </location>
</feature>
<dbReference type="PANTHER" id="PTHR12774">
    <property type="entry name" value="PEROXISOMAL BIOGENESIS FACTOR 19"/>
    <property type="match status" value="1"/>
</dbReference>
<dbReference type="InterPro" id="IPR038322">
    <property type="entry name" value="Pex19_C_sf"/>
</dbReference>
<dbReference type="InterPro" id="IPR006708">
    <property type="entry name" value="Pex19"/>
</dbReference>
<evidence type="ECO:0000313" key="3">
    <source>
        <dbReference type="Proteomes" id="UP000015106"/>
    </source>
</evidence>
<proteinExistence type="predicted"/>
<evidence type="ECO:0000256" key="1">
    <source>
        <dbReference type="SAM" id="MobiDB-lite"/>
    </source>
</evidence>
<dbReference type="Pfam" id="PF04614">
    <property type="entry name" value="Pex19"/>
    <property type="match status" value="2"/>
</dbReference>
<organism evidence="2 3">
    <name type="scientific">Triticum urartu</name>
    <name type="common">Red wild einkorn</name>
    <name type="synonym">Crithodium urartu</name>
    <dbReference type="NCBI Taxonomy" id="4572"/>
    <lineage>
        <taxon>Eukaryota</taxon>
        <taxon>Viridiplantae</taxon>
        <taxon>Streptophyta</taxon>
        <taxon>Embryophyta</taxon>
        <taxon>Tracheophyta</taxon>
        <taxon>Spermatophyta</taxon>
        <taxon>Magnoliopsida</taxon>
        <taxon>Liliopsida</taxon>
        <taxon>Poales</taxon>
        <taxon>Poaceae</taxon>
        <taxon>BOP clade</taxon>
        <taxon>Pooideae</taxon>
        <taxon>Triticodae</taxon>
        <taxon>Triticeae</taxon>
        <taxon>Triticinae</taxon>
        <taxon>Triticum</taxon>
    </lineage>
</organism>
<dbReference type="PANTHER" id="PTHR12774:SF3">
    <property type="match status" value="1"/>
</dbReference>